<evidence type="ECO:0000313" key="7">
    <source>
        <dbReference type="Proteomes" id="UP001264340"/>
    </source>
</evidence>
<name>A0ABU1M329_9BURK</name>
<dbReference type="PANTHER" id="PTHR30349:SF41">
    <property type="entry name" value="INTEGRASE_RECOMBINASE PROTEIN MJ0367-RELATED"/>
    <property type="match status" value="1"/>
</dbReference>
<dbReference type="Proteomes" id="UP001264340">
    <property type="component" value="Unassembled WGS sequence"/>
</dbReference>
<sequence>MNGEELRDLLIRYVEHRKLLGYRYTHGGVLTRFVQDHAIGHPGESIKAREVLEWVTRVHRAPPTQVAILSALRGFLRFVKAIDPATSVPDNHLLPSPRRNPPYILNEEQLQSILHAAATARPKGGLRADAYVAVLGLLASSGLRVSEALHLKERDVHLRNEPPHVVLRETKFKKSRIVALHPTTVVHLQQYADRREHKCHARRAPLFFVTDFGQALDYDTLSRWFSCATAKLGLHLPDGRRPTLHSLRHSFAVRRLTQWYEDGASAAELAPTLSVYLGHVSPRESYWYVSSTPELLGIVSNRFAAFCGVGGQP</sequence>
<dbReference type="EMBL" id="JAVDRP010000039">
    <property type="protein sequence ID" value="MDR6413216.1"/>
    <property type="molecule type" value="Genomic_DNA"/>
</dbReference>
<keyword evidence="2" id="KW-0229">DNA integration</keyword>
<dbReference type="InterPro" id="IPR013762">
    <property type="entry name" value="Integrase-like_cat_sf"/>
</dbReference>
<evidence type="ECO:0000313" key="6">
    <source>
        <dbReference type="EMBL" id="MDR6413216.1"/>
    </source>
</evidence>
<reference evidence="6 7" key="1">
    <citation type="submission" date="2023-07" db="EMBL/GenBank/DDBJ databases">
        <title>Sorghum-associated microbial communities from plants grown in Nebraska, USA.</title>
        <authorList>
            <person name="Schachtman D."/>
        </authorList>
    </citation>
    <scope>NUCLEOTIDE SEQUENCE [LARGE SCALE GENOMIC DNA]</scope>
    <source>
        <strain evidence="6 7">DS1316</strain>
    </source>
</reference>
<dbReference type="RefSeq" id="WP_310127696.1">
    <property type="nucleotide sequence ID" value="NZ_JAVDQV010000021.1"/>
</dbReference>
<evidence type="ECO:0000259" key="5">
    <source>
        <dbReference type="PROSITE" id="PS51898"/>
    </source>
</evidence>
<dbReference type="PANTHER" id="PTHR30349">
    <property type="entry name" value="PHAGE INTEGRASE-RELATED"/>
    <property type="match status" value="1"/>
</dbReference>
<evidence type="ECO:0000256" key="3">
    <source>
        <dbReference type="ARBA" id="ARBA00023125"/>
    </source>
</evidence>
<dbReference type="InterPro" id="IPR050090">
    <property type="entry name" value="Tyrosine_recombinase_XerCD"/>
</dbReference>
<evidence type="ECO:0000256" key="1">
    <source>
        <dbReference type="ARBA" id="ARBA00008857"/>
    </source>
</evidence>
<dbReference type="Gene3D" id="1.10.443.10">
    <property type="entry name" value="Intergrase catalytic core"/>
    <property type="match status" value="1"/>
</dbReference>
<evidence type="ECO:0000256" key="4">
    <source>
        <dbReference type="ARBA" id="ARBA00023172"/>
    </source>
</evidence>
<keyword evidence="4" id="KW-0233">DNA recombination</keyword>
<keyword evidence="3" id="KW-0238">DNA-binding</keyword>
<protein>
    <submittedName>
        <fullName evidence="6">Integrase</fullName>
    </submittedName>
</protein>
<comment type="caution">
    <text evidence="6">The sequence shown here is derived from an EMBL/GenBank/DDBJ whole genome shotgun (WGS) entry which is preliminary data.</text>
</comment>
<dbReference type="SUPFAM" id="SSF56349">
    <property type="entry name" value="DNA breaking-rejoining enzymes"/>
    <property type="match status" value="1"/>
</dbReference>
<dbReference type="PROSITE" id="PS51898">
    <property type="entry name" value="TYR_RECOMBINASE"/>
    <property type="match status" value="1"/>
</dbReference>
<dbReference type="InterPro" id="IPR011010">
    <property type="entry name" value="DNA_brk_join_enz"/>
</dbReference>
<keyword evidence="7" id="KW-1185">Reference proteome</keyword>
<dbReference type="Pfam" id="PF00589">
    <property type="entry name" value="Phage_integrase"/>
    <property type="match status" value="1"/>
</dbReference>
<dbReference type="InterPro" id="IPR002104">
    <property type="entry name" value="Integrase_catalytic"/>
</dbReference>
<feature type="domain" description="Tyr recombinase" evidence="5">
    <location>
        <begin position="99"/>
        <end position="301"/>
    </location>
</feature>
<gene>
    <name evidence="6" type="ORF">J2804_006654</name>
</gene>
<evidence type="ECO:0000256" key="2">
    <source>
        <dbReference type="ARBA" id="ARBA00022908"/>
    </source>
</evidence>
<organism evidence="6 7">
    <name type="scientific">Paraburkholderia terricola</name>
    <dbReference type="NCBI Taxonomy" id="169427"/>
    <lineage>
        <taxon>Bacteria</taxon>
        <taxon>Pseudomonadati</taxon>
        <taxon>Pseudomonadota</taxon>
        <taxon>Betaproteobacteria</taxon>
        <taxon>Burkholderiales</taxon>
        <taxon>Burkholderiaceae</taxon>
        <taxon>Paraburkholderia</taxon>
    </lineage>
</organism>
<comment type="similarity">
    <text evidence="1">Belongs to the 'phage' integrase family.</text>
</comment>
<proteinExistence type="inferred from homology"/>
<accession>A0ABU1M329</accession>